<dbReference type="Proteomes" id="UP001139353">
    <property type="component" value="Unassembled WGS sequence"/>
</dbReference>
<proteinExistence type="predicted"/>
<dbReference type="RefSeq" id="WP_275685539.1">
    <property type="nucleotide sequence ID" value="NZ_JAJLJH010000015.1"/>
</dbReference>
<dbReference type="AlphaFoldDB" id="A0A9X1YP78"/>
<evidence type="ECO:0000313" key="2">
    <source>
        <dbReference type="Proteomes" id="UP001139353"/>
    </source>
</evidence>
<evidence type="ECO:0008006" key="3">
    <source>
        <dbReference type="Google" id="ProtNLM"/>
    </source>
</evidence>
<comment type="caution">
    <text evidence="1">The sequence shown here is derived from an EMBL/GenBank/DDBJ whole genome shotgun (WGS) entry which is preliminary data.</text>
</comment>
<keyword evidence="2" id="KW-1185">Reference proteome</keyword>
<organism evidence="1 2">
    <name type="scientific">Scleromatobacter humisilvae</name>
    <dbReference type="NCBI Taxonomy" id="2897159"/>
    <lineage>
        <taxon>Bacteria</taxon>
        <taxon>Pseudomonadati</taxon>
        <taxon>Pseudomonadota</taxon>
        <taxon>Betaproteobacteria</taxon>
        <taxon>Burkholderiales</taxon>
        <taxon>Sphaerotilaceae</taxon>
        <taxon>Scleromatobacter</taxon>
    </lineage>
</organism>
<gene>
    <name evidence="1" type="ORF">LPC04_27530</name>
</gene>
<accession>A0A9X1YP78</accession>
<reference evidence="1" key="1">
    <citation type="submission" date="2021-11" db="EMBL/GenBank/DDBJ databases">
        <title>BS-T2-15 a new species belonging to the Comamonadaceae family isolated from the soil of a French oak forest.</title>
        <authorList>
            <person name="Mieszkin S."/>
            <person name="Alain K."/>
        </authorList>
    </citation>
    <scope>NUCLEOTIDE SEQUENCE</scope>
    <source>
        <strain evidence="1">BS-T2-15</strain>
    </source>
</reference>
<dbReference type="EMBL" id="JAJLJH010000015">
    <property type="protein sequence ID" value="MCK9689487.1"/>
    <property type="molecule type" value="Genomic_DNA"/>
</dbReference>
<evidence type="ECO:0000313" key="1">
    <source>
        <dbReference type="EMBL" id="MCK9689487.1"/>
    </source>
</evidence>
<name>A0A9X1YP78_9BURK</name>
<sequence>MEPKRLSTRTGTTYTMPANNKTVIIDTCSLARLYYTTLRPVAGNVAGGFHLLTLVELANEVKHLAKREDYSWLHRDLPEIDAAVCKLTRAEANAVRVEAHGVMAAGQPLLDAHCARQGITSRVLSFKDALALGAAIELDGVLVTDEWPLRFVAQGQSSKSGALLESWLSVDVLALLEREALITSAHRVQTYRQWRLWGEALHRESDGLYQRHFKAKAPDGQR</sequence>
<protein>
    <recommendedName>
        <fullName evidence="3">PIN domain-containing protein</fullName>
    </recommendedName>
</protein>